<protein>
    <submittedName>
        <fullName evidence="3">Uncharacterized protein</fullName>
    </submittedName>
</protein>
<evidence type="ECO:0000256" key="1">
    <source>
        <dbReference type="SAM" id="MobiDB-lite"/>
    </source>
</evidence>
<comment type="caution">
    <text evidence="3">The sequence shown here is derived from an EMBL/GenBank/DDBJ whole genome shotgun (WGS) entry which is preliminary data.</text>
</comment>
<feature type="compositionally biased region" description="Low complexity" evidence="1">
    <location>
        <begin position="158"/>
        <end position="171"/>
    </location>
</feature>
<keyword evidence="2" id="KW-0472">Membrane</keyword>
<feature type="transmembrane region" description="Helical" evidence="2">
    <location>
        <begin position="14"/>
        <end position="34"/>
    </location>
</feature>
<reference evidence="3 4" key="1">
    <citation type="submission" date="2024-01" db="EMBL/GenBank/DDBJ databases">
        <title>A draft genome for the cacao thread blight pathogen Marasmiellus scandens.</title>
        <authorList>
            <person name="Baruah I.K."/>
            <person name="Leung J."/>
            <person name="Bukari Y."/>
            <person name="Amoako-Attah I."/>
            <person name="Meinhardt L.W."/>
            <person name="Bailey B.A."/>
            <person name="Cohen S.P."/>
        </authorList>
    </citation>
    <scope>NUCLEOTIDE SEQUENCE [LARGE SCALE GENOMIC DNA]</scope>
    <source>
        <strain evidence="3 4">GH-19</strain>
    </source>
</reference>
<feature type="region of interest" description="Disordered" evidence="1">
    <location>
        <begin position="151"/>
        <end position="178"/>
    </location>
</feature>
<proteinExistence type="predicted"/>
<evidence type="ECO:0000313" key="4">
    <source>
        <dbReference type="Proteomes" id="UP001498398"/>
    </source>
</evidence>
<accession>A0ABR1JPH3</accession>
<name>A0ABR1JPH3_9AGAR</name>
<gene>
    <name evidence="3" type="ORF">VKT23_006312</name>
</gene>
<keyword evidence="2" id="KW-1133">Transmembrane helix</keyword>
<dbReference type="Proteomes" id="UP001498398">
    <property type="component" value="Unassembled WGS sequence"/>
</dbReference>
<organism evidence="3 4">
    <name type="scientific">Marasmiellus scandens</name>
    <dbReference type="NCBI Taxonomy" id="2682957"/>
    <lineage>
        <taxon>Eukaryota</taxon>
        <taxon>Fungi</taxon>
        <taxon>Dikarya</taxon>
        <taxon>Basidiomycota</taxon>
        <taxon>Agaricomycotina</taxon>
        <taxon>Agaricomycetes</taxon>
        <taxon>Agaricomycetidae</taxon>
        <taxon>Agaricales</taxon>
        <taxon>Marasmiineae</taxon>
        <taxon>Omphalotaceae</taxon>
        <taxon>Marasmiellus</taxon>
    </lineage>
</organism>
<dbReference type="EMBL" id="JBANRG010000008">
    <property type="protein sequence ID" value="KAK7464147.1"/>
    <property type="molecule type" value="Genomic_DNA"/>
</dbReference>
<evidence type="ECO:0000313" key="3">
    <source>
        <dbReference type="EMBL" id="KAK7464147.1"/>
    </source>
</evidence>
<feature type="transmembrane region" description="Helical" evidence="2">
    <location>
        <begin position="55"/>
        <end position="73"/>
    </location>
</feature>
<feature type="transmembrane region" description="Helical" evidence="2">
    <location>
        <begin position="79"/>
        <end position="102"/>
    </location>
</feature>
<sequence>MGCTIPPPGNFWRMFIPSLILHTLLFALTTMRALKTPNIFQEAPLMRRILRDGGIFYFAVIVVVGTTAIFSFFTHQPKINIPAIYSGALLCLSSVAISRLMLSIQSVADRLGYDESWVLNNIELSRVSWRKGSHDGEIIVEVDPGDVIELTTAPRRTGPGSPLDSPSSLESGDMRKGRVGIGIRVTRVGYLDDPNSGPRSPLPNW</sequence>
<evidence type="ECO:0000256" key="2">
    <source>
        <dbReference type="SAM" id="Phobius"/>
    </source>
</evidence>
<keyword evidence="2" id="KW-0812">Transmembrane</keyword>
<keyword evidence="4" id="KW-1185">Reference proteome</keyword>